<evidence type="ECO:0000313" key="4">
    <source>
        <dbReference type="EMBL" id="MBB6635436.1"/>
    </source>
</evidence>
<dbReference type="PROSITE" id="PS51186">
    <property type="entry name" value="GNAT"/>
    <property type="match status" value="1"/>
</dbReference>
<proteinExistence type="predicted"/>
<gene>
    <name evidence="4" type="ORF">H7B67_15060</name>
</gene>
<accession>A0A841SXT8</accession>
<dbReference type="Gene3D" id="3.40.630.30">
    <property type="match status" value="1"/>
</dbReference>
<organism evidence="4 5">
    <name type="scientific">Cohnella thailandensis</name>
    <dbReference type="NCBI Taxonomy" id="557557"/>
    <lineage>
        <taxon>Bacteria</taxon>
        <taxon>Bacillati</taxon>
        <taxon>Bacillota</taxon>
        <taxon>Bacilli</taxon>
        <taxon>Bacillales</taxon>
        <taxon>Paenibacillaceae</taxon>
        <taxon>Cohnella</taxon>
    </lineage>
</organism>
<dbReference type="Proteomes" id="UP000535838">
    <property type="component" value="Unassembled WGS sequence"/>
</dbReference>
<keyword evidence="5" id="KW-1185">Reference proteome</keyword>
<keyword evidence="2" id="KW-0012">Acyltransferase</keyword>
<dbReference type="CDD" id="cd04301">
    <property type="entry name" value="NAT_SF"/>
    <property type="match status" value="1"/>
</dbReference>
<evidence type="ECO:0000256" key="1">
    <source>
        <dbReference type="ARBA" id="ARBA00022679"/>
    </source>
</evidence>
<feature type="domain" description="N-acetyltransferase" evidence="3">
    <location>
        <begin position="2"/>
        <end position="160"/>
    </location>
</feature>
<dbReference type="InterPro" id="IPR016181">
    <property type="entry name" value="Acyl_CoA_acyltransferase"/>
</dbReference>
<dbReference type="SUPFAM" id="SSF55729">
    <property type="entry name" value="Acyl-CoA N-acyltransferases (Nat)"/>
    <property type="match status" value="1"/>
</dbReference>
<comment type="caution">
    <text evidence="4">The sequence shown here is derived from an EMBL/GenBank/DDBJ whole genome shotgun (WGS) entry which is preliminary data.</text>
</comment>
<name>A0A841SXT8_9BACL</name>
<dbReference type="EMBL" id="JACJVQ010000013">
    <property type="protein sequence ID" value="MBB6635436.1"/>
    <property type="molecule type" value="Genomic_DNA"/>
</dbReference>
<keyword evidence="1 4" id="KW-0808">Transferase</keyword>
<sequence>MIEIKRADSTHVQGIAEVCAQANRATYGEIYAKEYLEEIIAKYYTPERIAEEVGSPTRAWGGYWVAVEKDRVIGAGGGGMIGDAESEIFALYVSPDRRNEGIGSLLIEAITAQQKEFGAAAQWISVQKGNHKGIPFYEARGFELQGEEEEEHGYLSLRYKRVI</sequence>
<evidence type="ECO:0000256" key="2">
    <source>
        <dbReference type="ARBA" id="ARBA00023315"/>
    </source>
</evidence>
<dbReference type="InterPro" id="IPR000182">
    <property type="entry name" value="GNAT_dom"/>
</dbReference>
<dbReference type="PANTHER" id="PTHR43877">
    <property type="entry name" value="AMINOALKYLPHOSPHONATE N-ACETYLTRANSFERASE-RELATED-RELATED"/>
    <property type="match status" value="1"/>
</dbReference>
<dbReference type="Pfam" id="PF00583">
    <property type="entry name" value="Acetyltransf_1"/>
    <property type="match status" value="1"/>
</dbReference>
<protein>
    <submittedName>
        <fullName evidence="4">GNAT family N-acetyltransferase</fullName>
    </submittedName>
</protein>
<dbReference type="AlphaFoldDB" id="A0A841SXT8"/>
<reference evidence="4 5" key="1">
    <citation type="submission" date="2020-08" db="EMBL/GenBank/DDBJ databases">
        <title>Cohnella phylogeny.</title>
        <authorList>
            <person name="Dunlap C."/>
        </authorList>
    </citation>
    <scope>NUCLEOTIDE SEQUENCE [LARGE SCALE GENOMIC DNA]</scope>
    <source>
        <strain evidence="4 5">DSM 25241</strain>
    </source>
</reference>
<dbReference type="GO" id="GO:0016747">
    <property type="term" value="F:acyltransferase activity, transferring groups other than amino-acyl groups"/>
    <property type="evidence" value="ECO:0007669"/>
    <property type="project" value="InterPro"/>
</dbReference>
<dbReference type="RefSeq" id="WP_185120667.1">
    <property type="nucleotide sequence ID" value="NZ_JACJVQ010000013.1"/>
</dbReference>
<evidence type="ECO:0000313" key="5">
    <source>
        <dbReference type="Proteomes" id="UP000535838"/>
    </source>
</evidence>
<evidence type="ECO:0000259" key="3">
    <source>
        <dbReference type="PROSITE" id="PS51186"/>
    </source>
</evidence>
<dbReference type="InterPro" id="IPR050832">
    <property type="entry name" value="Bact_Acetyltransf"/>
</dbReference>